<feature type="coiled-coil region" evidence="1">
    <location>
        <begin position="591"/>
        <end position="618"/>
    </location>
</feature>
<feature type="compositionally biased region" description="Polar residues" evidence="2">
    <location>
        <begin position="114"/>
        <end position="135"/>
    </location>
</feature>
<feature type="compositionally biased region" description="Polar residues" evidence="2">
    <location>
        <begin position="224"/>
        <end position="239"/>
    </location>
</feature>
<feature type="region of interest" description="Disordered" evidence="2">
    <location>
        <begin position="928"/>
        <end position="1111"/>
    </location>
</feature>
<organism evidence="3 4">
    <name type="scientific">Rhodofomes roseus</name>
    <dbReference type="NCBI Taxonomy" id="34475"/>
    <lineage>
        <taxon>Eukaryota</taxon>
        <taxon>Fungi</taxon>
        <taxon>Dikarya</taxon>
        <taxon>Basidiomycota</taxon>
        <taxon>Agaricomycotina</taxon>
        <taxon>Agaricomycetes</taxon>
        <taxon>Polyporales</taxon>
        <taxon>Rhodofomes</taxon>
    </lineage>
</organism>
<evidence type="ECO:0000256" key="1">
    <source>
        <dbReference type="SAM" id="Coils"/>
    </source>
</evidence>
<feature type="compositionally biased region" description="Low complexity" evidence="2">
    <location>
        <begin position="1079"/>
        <end position="1088"/>
    </location>
</feature>
<keyword evidence="4" id="KW-1185">Reference proteome</keyword>
<evidence type="ECO:0000313" key="3">
    <source>
        <dbReference type="EMBL" id="KAH9829236.1"/>
    </source>
</evidence>
<protein>
    <submittedName>
        <fullName evidence="3">Uncharacterized protein</fullName>
    </submittedName>
</protein>
<name>A0ABQ8JYX0_9APHY</name>
<feature type="compositionally biased region" description="Low complexity" evidence="2">
    <location>
        <begin position="782"/>
        <end position="796"/>
    </location>
</feature>
<evidence type="ECO:0000256" key="2">
    <source>
        <dbReference type="SAM" id="MobiDB-lite"/>
    </source>
</evidence>
<feature type="compositionally biased region" description="Polar residues" evidence="2">
    <location>
        <begin position="331"/>
        <end position="343"/>
    </location>
</feature>
<feature type="compositionally biased region" description="Basic residues" evidence="2">
    <location>
        <begin position="986"/>
        <end position="996"/>
    </location>
</feature>
<feature type="region of interest" description="Disordered" evidence="2">
    <location>
        <begin position="644"/>
        <end position="709"/>
    </location>
</feature>
<feature type="compositionally biased region" description="Low complexity" evidence="2">
    <location>
        <begin position="684"/>
        <end position="695"/>
    </location>
</feature>
<evidence type="ECO:0000313" key="4">
    <source>
        <dbReference type="Proteomes" id="UP000814176"/>
    </source>
</evidence>
<feature type="region of interest" description="Disordered" evidence="2">
    <location>
        <begin position="730"/>
        <end position="804"/>
    </location>
</feature>
<dbReference type="Proteomes" id="UP000814176">
    <property type="component" value="Unassembled WGS sequence"/>
</dbReference>
<dbReference type="EMBL" id="JADCUA010000041">
    <property type="protein sequence ID" value="KAH9829236.1"/>
    <property type="molecule type" value="Genomic_DNA"/>
</dbReference>
<dbReference type="PANTHER" id="PTHR48148">
    <property type="entry name" value="KERATINOCYTE PROLINE-RICH PROTEIN"/>
    <property type="match status" value="1"/>
</dbReference>
<reference evidence="3 4" key="1">
    <citation type="journal article" date="2021" name="Environ. Microbiol.">
        <title>Gene family expansions and transcriptome signatures uncover fungal adaptations to wood decay.</title>
        <authorList>
            <person name="Hage H."/>
            <person name="Miyauchi S."/>
            <person name="Viragh M."/>
            <person name="Drula E."/>
            <person name="Min B."/>
            <person name="Chaduli D."/>
            <person name="Navarro D."/>
            <person name="Favel A."/>
            <person name="Norest M."/>
            <person name="Lesage-Meessen L."/>
            <person name="Balint B."/>
            <person name="Merenyi Z."/>
            <person name="de Eugenio L."/>
            <person name="Morin E."/>
            <person name="Martinez A.T."/>
            <person name="Baldrian P."/>
            <person name="Stursova M."/>
            <person name="Martinez M.J."/>
            <person name="Novotny C."/>
            <person name="Magnuson J.K."/>
            <person name="Spatafora J.W."/>
            <person name="Maurice S."/>
            <person name="Pangilinan J."/>
            <person name="Andreopoulos W."/>
            <person name="LaButti K."/>
            <person name="Hundley H."/>
            <person name="Na H."/>
            <person name="Kuo A."/>
            <person name="Barry K."/>
            <person name="Lipzen A."/>
            <person name="Henrissat B."/>
            <person name="Riley R."/>
            <person name="Ahrendt S."/>
            <person name="Nagy L.G."/>
            <person name="Grigoriev I.V."/>
            <person name="Martin F."/>
            <person name="Rosso M.N."/>
        </authorList>
    </citation>
    <scope>NUCLEOTIDE SEQUENCE [LARGE SCALE GENOMIC DNA]</scope>
    <source>
        <strain evidence="3 4">CIRM-BRFM 1785</strain>
    </source>
</reference>
<proteinExistence type="predicted"/>
<keyword evidence="1" id="KW-0175">Coiled coil</keyword>
<feature type="compositionally biased region" description="Low complexity" evidence="2">
    <location>
        <begin position="257"/>
        <end position="272"/>
    </location>
</feature>
<feature type="compositionally biased region" description="Low complexity" evidence="2">
    <location>
        <begin position="34"/>
        <end position="44"/>
    </location>
</feature>
<feature type="compositionally biased region" description="Low complexity" evidence="2">
    <location>
        <begin position="7"/>
        <end position="26"/>
    </location>
</feature>
<feature type="compositionally biased region" description="Low complexity" evidence="2">
    <location>
        <begin position="761"/>
        <end position="774"/>
    </location>
</feature>
<dbReference type="GeneID" id="71999310"/>
<sequence length="1111" mass="118955">MLGDSHSGSSGLPSTSPSRSGLTRSRAVARRTPRSSSRTYSSYDRSSEDASDKENTGSYTPTATRSYTEGLSTLETYSSSYTPTRSYTPTPSSSSYTRSDDYTRSSEGPDSEPARSSTTAQSTEYATARSPSELSYVSLPTIPSLASDYDTAEVCSTEYETAPKCPTEPLSEYETAEVCPTEPGSEYITAEVCPSEVETDYKTAECRCAKREEVEEEDEDVVSITPSAIPTIPSVSPKSSVADVLQPEDIPLPPSVYSPSVTPTELSEVPTPTEEPVPSPSPPVPSEPESSVISIPGPSPIPTTESPLGSLPSVSTVSTPTESSITPTPTDLLTSSVPSTIEQPPTPSSPAIPESLWGVESDESYESSLLRASPSVQSLALPEGADTSFETSFLRPSGSPFTEEEDVSLLTPITELSTESATSVPSSPSESITPTPSTISLPPSVPSPTPISTAVPLPTVTLSRTPSTISTVSSVSMSSSVFEPRSLFDFPLSIAEDEVSTEPSLLSVMPSPTIRPISPRVVPLPPSPAPSLVPPTPTMSVSITTPRGDIPSIRSTVETIPSEAPSTILTHDVNRLLQYLNDIDTQRGAENREMAHNIEDIRHLLEELRDNQRELSVTVPPPMQPAPPTLREVIREVPVPIPAPAPEVPPPVPRKDRSVGGSSIISTTPVRPTPIRPGESLEATPRLTRPRLIPIPLTPPPLRIRLPSPDTTISLSDSFLSSHHSDDFSLMESEGYPAMPTSPSWPSEPSSSPESSPPSSPLSLPSRTPSFSASPTPPPSSSTPASPTSSVSSGTARQVPPVGLSTLRDALAQIREEMSALQTNQATASQILEELRARPVGQDISDCCRRLEEAIQRIMEQTQRPQAPARDDRSESLYPSGSDTSLLDHIARLREEVGRDLPPIQMPVPVRAGPSFDERLVDMLAEGPPVNQQPIQPPPPIVPLTYRPGPRVSRPRSASPVFETDLPPRPGTFPITQPVVFEPRRRPIPRTPRVRRYPPPAEPSETESAYAPQMPPSERIIPRDARRPEDDIDFLDEVQIRRRGRRPGDGFFQSDGTPGPDRRPPTAPAALGDVPPLPQQAAPGTQPVPAAPAPPPGVFAPAPPTQVRLHC</sequence>
<feature type="compositionally biased region" description="Pro residues" evidence="2">
    <location>
        <begin position="273"/>
        <end position="286"/>
    </location>
</feature>
<dbReference type="RefSeq" id="XP_047772730.1">
    <property type="nucleotide sequence ID" value="XM_047918578.1"/>
</dbReference>
<dbReference type="PANTHER" id="PTHR48148:SF2">
    <property type="entry name" value="PA14 DOMAIN-CONTAINING PROTEIN"/>
    <property type="match status" value="1"/>
</dbReference>
<feature type="region of interest" description="Disordered" evidence="2">
    <location>
        <begin position="213"/>
        <end position="361"/>
    </location>
</feature>
<comment type="caution">
    <text evidence="3">The sequence shown here is derived from an EMBL/GenBank/DDBJ whole genome shotgun (WGS) entry which is preliminary data.</text>
</comment>
<accession>A0ABQ8JYX0</accession>
<feature type="compositionally biased region" description="Low complexity" evidence="2">
    <location>
        <begin position="741"/>
        <end position="754"/>
    </location>
</feature>
<feature type="compositionally biased region" description="Polar residues" evidence="2">
    <location>
        <begin position="660"/>
        <end position="670"/>
    </location>
</feature>
<feature type="compositionally biased region" description="Pro residues" evidence="2">
    <location>
        <begin position="1089"/>
        <end position="1104"/>
    </location>
</feature>
<feature type="compositionally biased region" description="Low complexity" evidence="2">
    <location>
        <begin position="68"/>
        <end position="97"/>
    </location>
</feature>
<feature type="compositionally biased region" description="Polar residues" evidence="2">
    <location>
        <begin position="56"/>
        <end position="67"/>
    </location>
</feature>
<feature type="compositionally biased region" description="Low complexity" evidence="2">
    <location>
        <begin position="416"/>
        <end position="442"/>
    </location>
</feature>
<feature type="region of interest" description="Disordered" evidence="2">
    <location>
        <begin position="416"/>
        <end position="452"/>
    </location>
</feature>
<feature type="compositionally biased region" description="Basic and acidic residues" evidence="2">
    <location>
        <begin position="45"/>
        <end position="55"/>
    </location>
</feature>
<feature type="coiled-coil region" evidence="1">
    <location>
        <begin position="804"/>
        <end position="838"/>
    </location>
</feature>
<feature type="region of interest" description="Disordered" evidence="2">
    <location>
        <begin position="1"/>
        <end position="137"/>
    </location>
</feature>
<feature type="compositionally biased region" description="Low complexity" evidence="2">
    <location>
        <begin position="287"/>
        <end position="330"/>
    </location>
</feature>
<feature type="region of interest" description="Disordered" evidence="2">
    <location>
        <begin position="858"/>
        <end position="886"/>
    </location>
</feature>
<gene>
    <name evidence="3" type="ORF">C8Q71DRAFT_443152</name>
</gene>
<feature type="compositionally biased region" description="Basic and acidic residues" evidence="2">
    <location>
        <begin position="1020"/>
        <end position="1029"/>
    </location>
</feature>